<keyword evidence="5" id="KW-0539">Nucleus</keyword>
<evidence type="ECO:0000313" key="8">
    <source>
        <dbReference type="Proteomes" id="UP000305067"/>
    </source>
</evidence>
<comment type="subcellular location">
    <subcellularLocation>
        <location evidence="1">Nucleus</location>
    </subcellularLocation>
</comment>
<feature type="compositionally biased region" description="Basic and acidic residues" evidence="6">
    <location>
        <begin position="1"/>
        <end position="12"/>
    </location>
</feature>
<evidence type="ECO:0000256" key="6">
    <source>
        <dbReference type="SAM" id="MobiDB-lite"/>
    </source>
</evidence>
<dbReference type="Pfam" id="PF17098">
    <property type="entry name" value="Wtap"/>
    <property type="match status" value="1"/>
</dbReference>
<keyword evidence="3" id="KW-0507">mRNA processing</keyword>
<evidence type="ECO:0000256" key="3">
    <source>
        <dbReference type="ARBA" id="ARBA00022664"/>
    </source>
</evidence>
<dbReference type="InterPro" id="IPR033757">
    <property type="entry name" value="WTAP"/>
</dbReference>
<feature type="region of interest" description="Disordered" evidence="6">
    <location>
        <begin position="127"/>
        <end position="322"/>
    </location>
</feature>
<feature type="compositionally biased region" description="Low complexity" evidence="6">
    <location>
        <begin position="189"/>
        <end position="201"/>
    </location>
</feature>
<dbReference type="GO" id="GO:0006397">
    <property type="term" value="P:mRNA processing"/>
    <property type="evidence" value="ECO:0007669"/>
    <property type="project" value="UniProtKB-KW"/>
</dbReference>
<evidence type="ECO:0000313" key="7">
    <source>
        <dbReference type="EMBL" id="TFL05955.1"/>
    </source>
</evidence>
<feature type="compositionally biased region" description="Gly residues" evidence="6">
    <location>
        <begin position="263"/>
        <end position="287"/>
    </location>
</feature>
<dbReference type="OrthoDB" id="3363802at2759"/>
<feature type="compositionally biased region" description="Basic and acidic residues" evidence="6">
    <location>
        <begin position="311"/>
        <end position="322"/>
    </location>
</feature>
<sequence>MQHELTHVRRSIEQQQSPTTPVSIPPQLLALLEPYFEKANSPDTSSSSSVAASVLNRVKLLQEENDELYAILKGGQVAKLKEEVNGLTRVVQGLETALHESHDTIQTLTAELDKTYDTFYRQNKLKQLSHSPRISHRQPAPPAATNGSAKPPPSAPRAFKKARTTSESQPSESPSDHRMAEGSPPTQPASRSRSANSSSNRVKMEVDDDSRYDSHAEADSRQHDGYDRERQYDRGRDKDRERERDYPAGKDRERRASSPRKSTGGGGGGGGGSNRDGNGGGGGGGGSRTNSAHTSRRKDRGSAPSHSSYPKGDRTLAERMGL</sequence>
<dbReference type="AlphaFoldDB" id="A0A5C3QVF1"/>
<keyword evidence="8" id="KW-1185">Reference proteome</keyword>
<dbReference type="GO" id="GO:0008380">
    <property type="term" value="P:RNA splicing"/>
    <property type="evidence" value="ECO:0007669"/>
    <property type="project" value="UniProtKB-KW"/>
</dbReference>
<comment type="similarity">
    <text evidence="2">Belongs to the fl(2)d family.</text>
</comment>
<evidence type="ECO:0000256" key="4">
    <source>
        <dbReference type="ARBA" id="ARBA00023187"/>
    </source>
</evidence>
<name>A0A5C3QVF1_9AGAR</name>
<reference evidence="7 8" key="1">
    <citation type="journal article" date="2019" name="Nat. Ecol. Evol.">
        <title>Megaphylogeny resolves global patterns of mushroom evolution.</title>
        <authorList>
            <person name="Varga T."/>
            <person name="Krizsan K."/>
            <person name="Foldi C."/>
            <person name="Dima B."/>
            <person name="Sanchez-Garcia M."/>
            <person name="Sanchez-Ramirez S."/>
            <person name="Szollosi G.J."/>
            <person name="Szarkandi J.G."/>
            <person name="Papp V."/>
            <person name="Albert L."/>
            <person name="Andreopoulos W."/>
            <person name="Angelini C."/>
            <person name="Antonin V."/>
            <person name="Barry K.W."/>
            <person name="Bougher N.L."/>
            <person name="Buchanan P."/>
            <person name="Buyck B."/>
            <person name="Bense V."/>
            <person name="Catcheside P."/>
            <person name="Chovatia M."/>
            <person name="Cooper J."/>
            <person name="Damon W."/>
            <person name="Desjardin D."/>
            <person name="Finy P."/>
            <person name="Geml J."/>
            <person name="Haridas S."/>
            <person name="Hughes K."/>
            <person name="Justo A."/>
            <person name="Karasinski D."/>
            <person name="Kautmanova I."/>
            <person name="Kiss B."/>
            <person name="Kocsube S."/>
            <person name="Kotiranta H."/>
            <person name="LaButti K.M."/>
            <person name="Lechner B.E."/>
            <person name="Liimatainen K."/>
            <person name="Lipzen A."/>
            <person name="Lukacs Z."/>
            <person name="Mihaltcheva S."/>
            <person name="Morgado L.N."/>
            <person name="Niskanen T."/>
            <person name="Noordeloos M.E."/>
            <person name="Ohm R.A."/>
            <person name="Ortiz-Santana B."/>
            <person name="Ovrebo C."/>
            <person name="Racz N."/>
            <person name="Riley R."/>
            <person name="Savchenko A."/>
            <person name="Shiryaev A."/>
            <person name="Soop K."/>
            <person name="Spirin V."/>
            <person name="Szebenyi C."/>
            <person name="Tomsovsky M."/>
            <person name="Tulloss R.E."/>
            <person name="Uehling J."/>
            <person name="Grigoriev I.V."/>
            <person name="Vagvolgyi C."/>
            <person name="Papp T."/>
            <person name="Martin F.M."/>
            <person name="Miettinen O."/>
            <person name="Hibbett D.S."/>
            <person name="Nagy L.G."/>
        </authorList>
    </citation>
    <scope>NUCLEOTIDE SEQUENCE [LARGE SCALE GENOMIC DNA]</scope>
    <source>
        <strain evidence="7 8">CBS 309.79</strain>
    </source>
</reference>
<dbReference type="GO" id="GO:0016556">
    <property type="term" value="P:mRNA modification"/>
    <property type="evidence" value="ECO:0007669"/>
    <property type="project" value="InterPro"/>
</dbReference>
<proteinExistence type="inferred from homology"/>
<feature type="region of interest" description="Disordered" evidence="6">
    <location>
        <begin position="1"/>
        <end position="24"/>
    </location>
</feature>
<accession>A0A5C3QVF1</accession>
<feature type="compositionally biased region" description="Polar residues" evidence="6">
    <location>
        <begin position="13"/>
        <end position="22"/>
    </location>
</feature>
<dbReference type="GO" id="GO:0000381">
    <property type="term" value="P:regulation of alternative mRNA splicing, via spliceosome"/>
    <property type="evidence" value="ECO:0007669"/>
    <property type="project" value="InterPro"/>
</dbReference>
<gene>
    <name evidence="7" type="ORF">BDV98DRAFT_589521</name>
</gene>
<evidence type="ECO:0000256" key="1">
    <source>
        <dbReference type="ARBA" id="ARBA00004123"/>
    </source>
</evidence>
<evidence type="ECO:0000256" key="5">
    <source>
        <dbReference type="ARBA" id="ARBA00023242"/>
    </source>
</evidence>
<protein>
    <submittedName>
        <fullName evidence="7">Uncharacterized protein</fullName>
    </submittedName>
</protein>
<dbReference type="EMBL" id="ML178816">
    <property type="protein sequence ID" value="TFL05955.1"/>
    <property type="molecule type" value="Genomic_DNA"/>
</dbReference>
<evidence type="ECO:0000256" key="2">
    <source>
        <dbReference type="ARBA" id="ARBA00010313"/>
    </source>
</evidence>
<organism evidence="7 8">
    <name type="scientific">Pterulicium gracile</name>
    <dbReference type="NCBI Taxonomy" id="1884261"/>
    <lineage>
        <taxon>Eukaryota</taxon>
        <taxon>Fungi</taxon>
        <taxon>Dikarya</taxon>
        <taxon>Basidiomycota</taxon>
        <taxon>Agaricomycotina</taxon>
        <taxon>Agaricomycetes</taxon>
        <taxon>Agaricomycetidae</taxon>
        <taxon>Agaricales</taxon>
        <taxon>Pleurotineae</taxon>
        <taxon>Pterulaceae</taxon>
        <taxon>Pterulicium</taxon>
    </lineage>
</organism>
<keyword evidence="4" id="KW-0508">mRNA splicing</keyword>
<dbReference type="GO" id="GO:0005634">
    <property type="term" value="C:nucleus"/>
    <property type="evidence" value="ECO:0007669"/>
    <property type="project" value="UniProtKB-SubCell"/>
</dbReference>
<feature type="compositionally biased region" description="Basic and acidic residues" evidence="6">
    <location>
        <begin position="202"/>
        <end position="256"/>
    </location>
</feature>
<dbReference type="STRING" id="1884261.A0A5C3QVF1"/>
<dbReference type="Proteomes" id="UP000305067">
    <property type="component" value="Unassembled WGS sequence"/>
</dbReference>